<dbReference type="Proteomes" id="UP000654482">
    <property type="component" value="Unassembled WGS sequence"/>
</dbReference>
<protein>
    <submittedName>
        <fullName evidence="2">Uma2 family endonuclease</fullName>
    </submittedName>
</protein>
<keyword evidence="3" id="KW-1185">Reference proteome</keyword>
<dbReference type="EMBL" id="JADEWZ010000010">
    <property type="protein sequence ID" value="MBE9115909.1"/>
    <property type="molecule type" value="Genomic_DNA"/>
</dbReference>
<reference evidence="2" key="1">
    <citation type="submission" date="2020-10" db="EMBL/GenBank/DDBJ databases">
        <authorList>
            <person name="Castelo-Branco R."/>
            <person name="Eusebio N."/>
            <person name="Adriana R."/>
            <person name="Vieira A."/>
            <person name="Brugerolle De Fraissinette N."/>
            <person name="Rezende De Castro R."/>
            <person name="Schneider M.P."/>
            <person name="Vasconcelos V."/>
            <person name="Leao P.N."/>
        </authorList>
    </citation>
    <scope>NUCLEOTIDE SEQUENCE</scope>
    <source>
        <strain evidence="2">LEGE 07157</strain>
    </source>
</reference>
<dbReference type="Pfam" id="PF05685">
    <property type="entry name" value="Uma2"/>
    <property type="match status" value="1"/>
</dbReference>
<keyword evidence="2" id="KW-0540">Nuclease</keyword>
<dbReference type="InterPro" id="IPR012296">
    <property type="entry name" value="Nuclease_put_TT1808"/>
</dbReference>
<gene>
    <name evidence="2" type="ORF">IQ249_08390</name>
</gene>
<dbReference type="Gene3D" id="3.90.1570.10">
    <property type="entry name" value="tt1808, chain A"/>
    <property type="match status" value="1"/>
</dbReference>
<organism evidence="2 3">
    <name type="scientific">Lusitaniella coriacea LEGE 07157</name>
    <dbReference type="NCBI Taxonomy" id="945747"/>
    <lineage>
        <taxon>Bacteria</taxon>
        <taxon>Bacillati</taxon>
        <taxon>Cyanobacteriota</taxon>
        <taxon>Cyanophyceae</taxon>
        <taxon>Spirulinales</taxon>
        <taxon>Lusitaniellaceae</taxon>
        <taxon>Lusitaniella</taxon>
    </lineage>
</organism>
<dbReference type="PANTHER" id="PTHR35400:SF1">
    <property type="entry name" value="SLR1083 PROTEIN"/>
    <property type="match status" value="1"/>
</dbReference>
<dbReference type="RefSeq" id="WP_194029006.1">
    <property type="nucleotide sequence ID" value="NZ_JADEWZ010000010.1"/>
</dbReference>
<dbReference type="InterPro" id="IPR008538">
    <property type="entry name" value="Uma2"/>
</dbReference>
<evidence type="ECO:0000313" key="3">
    <source>
        <dbReference type="Proteomes" id="UP000654482"/>
    </source>
</evidence>
<dbReference type="CDD" id="cd06260">
    <property type="entry name" value="DUF820-like"/>
    <property type="match status" value="1"/>
</dbReference>
<dbReference type="InterPro" id="IPR011335">
    <property type="entry name" value="Restrct_endonuc-II-like"/>
</dbReference>
<keyword evidence="2" id="KW-0255">Endonuclease</keyword>
<comment type="caution">
    <text evidence="2">The sequence shown here is derived from an EMBL/GenBank/DDBJ whole genome shotgun (WGS) entry which is preliminary data.</text>
</comment>
<keyword evidence="2" id="KW-0378">Hydrolase</keyword>
<evidence type="ECO:0000259" key="1">
    <source>
        <dbReference type="Pfam" id="PF05685"/>
    </source>
</evidence>
<dbReference type="GO" id="GO:0004519">
    <property type="term" value="F:endonuclease activity"/>
    <property type="evidence" value="ECO:0007669"/>
    <property type="project" value="UniProtKB-KW"/>
</dbReference>
<name>A0A8J7J1P1_9CYAN</name>
<evidence type="ECO:0000313" key="2">
    <source>
        <dbReference type="EMBL" id="MBE9115909.1"/>
    </source>
</evidence>
<dbReference type="PANTHER" id="PTHR35400">
    <property type="entry name" value="SLR1083 PROTEIN"/>
    <property type="match status" value="1"/>
</dbReference>
<feature type="domain" description="Putative restriction endonuclease" evidence="1">
    <location>
        <begin position="27"/>
        <end position="187"/>
    </location>
</feature>
<proteinExistence type="predicted"/>
<dbReference type="SUPFAM" id="SSF52980">
    <property type="entry name" value="Restriction endonuclease-like"/>
    <property type="match status" value="1"/>
</dbReference>
<sequence length="227" mass="25703">MPTTEIQSPQLSPSPPNSIPQWQPATWKEYLAYVEDPNVEEIRVFFNDGYLWVDMGNEGINHARFNRLFSMLFLSWFARTPDVIWEDLGGCVIEKPKQRGGAPDLMLYIGEGAPQWTPGEPRRIDFNKWRVPDLVGEISDTTLATDLDEKKCLYAALGIPEYWVVDVKGFRIFAFYLQEDGTYQQVGESSVLKGCAIALLDRTLEQMQQGTNGGAALWFSQQIATLS</sequence>
<accession>A0A8J7J1P1</accession>
<dbReference type="AlphaFoldDB" id="A0A8J7J1P1"/>